<dbReference type="Pfam" id="PF03190">
    <property type="entry name" value="Thioredox_DsbH"/>
    <property type="match status" value="1"/>
</dbReference>
<dbReference type="SUPFAM" id="SSF48208">
    <property type="entry name" value="Six-hairpin glycosidases"/>
    <property type="match status" value="1"/>
</dbReference>
<evidence type="ECO:0000313" key="3">
    <source>
        <dbReference type="Proteomes" id="UP000027931"/>
    </source>
</evidence>
<organism evidence="2 3">
    <name type="scientific">Tumebacillus flagellatus</name>
    <dbReference type="NCBI Taxonomy" id="1157490"/>
    <lineage>
        <taxon>Bacteria</taxon>
        <taxon>Bacillati</taxon>
        <taxon>Bacillota</taxon>
        <taxon>Bacilli</taxon>
        <taxon>Bacillales</taxon>
        <taxon>Alicyclobacillaceae</taxon>
        <taxon>Tumebacillus</taxon>
    </lineage>
</organism>
<dbReference type="STRING" id="1157490.EL26_18575"/>
<reference evidence="2 3" key="1">
    <citation type="journal article" date="2013" name="Int. J. Syst. Evol. Microbiol.">
        <title>Tumebacillus flagellatus sp. nov., an alpha-amylase/pullulanase-producing bacterium isolated from cassava wastewater.</title>
        <authorList>
            <person name="Wang Q."/>
            <person name="Xie N."/>
            <person name="Qin Y."/>
            <person name="Shen N."/>
            <person name="Zhu J."/>
            <person name="Mi H."/>
            <person name="Huang R."/>
        </authorList>
    </citation>
    <scope>NUCLEOTIDE SEQUENCE [LARGE SCALE GENOMIC DNA]</scope>
    <source>
        <strain evidence="2 3">GST4</strain>
    </source>
</reference>
<dbReference type="AlphaFoldDB" id="A0A074LHY1"/>
<evidence type="ECO:0000259" key="1">
    <source>
        <dbReference type="Pfam" id="PF03190"/>
    </source>
</evidence>
<dbReference type="PIRSF" id="PIRSF006402">
    <property type="entry name" value="UCP006402_thioredoxin"/>
    <property type="match status" value="1"/>
</dbReference>
<evidence type="ECO:0000313" key="2">
    <source>
        <dbReference type="EMBL" id="KEO81846.1"/>
    </source>
</evidence>
<dbReference type="RefSeq" id="WP_038091919.1">
    <property type="nucleotide sequence ID" value="NZ_JMIR01000031.1"/>
</dbReference>
<dbReference type="SUPFAM" id="SSF52833">
    <property type="entry name" value="Thioredoxin-like"/>
    <property type="match status" value="1"/>
</dbReference>
<dbReference type="InterPro" id="IPR036249">
    <property type="entry name" value="Thioredoxin-like_sf"/>
</dbReference>
<dbReference type="OrthoDB" id="9762614at2"/>
<dbReference type="InterPro" id="IPR004879">
    <property type="entry name" value="Ssp411-like_TRX"/>
</dbReference>
<dbReference type="PANTHER" id="PTHR42899:SF1">
    <property type="entry name" value="SPERMATOGENESIS-ASSOCIATED PROTEIN 20"/>
    <property type="match status" value="1"/>
</dbReference>
<name>A0A074LHY1_9BACL</name>
<dbReference type="EMBL" id="JMIR01000031">
    <property type="protein sequence ID" value="KEO81846.1"/>
    <property type="molecule type" value="Genomic_DNA"/>
</dbReference>
<accession>A0A074LHY1</accession>
<proteinExistence type="predicted"/>
<comment type="caution">
    <text evidence="2">The sequence shown here is derived from an EMBL/GenBank/DDBJ whole genome shotgun (WGS) entry which is preliminary data.</text>
</comment>
<gene>
    <name evidence="2" type="ORF">EL26_18575</name>
</gene>
<dbReference type="InterPro" id="IPR012341">
    <property type="entry name" value="6hp_glycosidase-like_sf"/>
</dbReference>
<dbReference type="InterPro" id="IPR008928">
    <property type="entry name" value="6-hairpin_glycosidase_sf"/>
</dbReference>
<keyword evidence="3" id="KW-1185">Reference proteome</keyword>
<protein>
    <submittedName>
        <fullName evidence="2">Thioredoxin</fullName>
    </submittedName>
</protein>
<sequence>MSANHYDKHPNALIHEKSPYLQQHAYNPVHWMPWSEVAFSKAQSEQKPIFLSIGYSTCHWCHVMERESFEDPEVAELLNDHFISIKVDREERPDIDHIYMAVCQELTGQGGWPLTILMTPDKKPFYAGTYFPKRAKWGRTGLLEVLSQIRDMWANDRQRILTSSDQITEAMQPHFQSHSKGELTEATLQQALDEFTNNYDEHHGGFGDAPKFPTPHNLVFLLRESKRTGNPDAKRMVEHTLQAMHAGGLYDHIGYGFARYSTDESWLVPHFEKMLYDNALLAFAYLEAFQETRNPLYARVAEEVFHYVERVMTSPEGGFYSAVDADSEGVEGKFYVWTLDELHSVLDPDDADLFAEVYDVTVNGNFEGASILNLTHKDLSEIAVDHGLTPEQLGEKLATLREKLFAVREQRVPPHKDDKILTSWNGLMIAALAKGAAVLQDPYYLHLAQRALDMIETRLVDEQGRLLARYRDGEANFLGYLDDYAFLAWGLHELYHASGDLQYLHRAGELIDEALALFWDDDNGGFYFYGSDAETLIARPKEIYDGAIPSGNSVMAYNLIRHLRLTGRENLEPFVERQLQAFSGQVNHYPAGFSFLLLALQLALGASQKLLLAEGDDVDAYAEMVAHVQQAYLPFSVTIYKGREQHEHLVTLAPAHADKSPVDGKSALYICQNFACQAPLTFAQIQDRLS</sequence>
<dbReference type="GO" id="GO:0005975">
    <property type="term" value="P:carbohydrate metabolic process"/>
    <property type="evidence" value="ECO:0007669"/>
    <property type="project" value="InterPro"/>
</dbReference>
<dbReference type="eggNOG" id="COG1331">
    <property type="taxonomic scope" value="Bacteria"/>
</dbReference>
<dbReference type="InterPro" id="IPR024705">
    <property type="entry name" value="Ssp411"/>
</dbReference>
<dbReference type="Gene3D" id="3.40.30.10">
    <property type="entry name" value="Glutaredoxin"/>
    <property type="match status" value="1"/>
</dbReference>
<feature type="domain" description="Spermatogenesis-associated protein 20-like TRX" evidence="1">
    <location>
        <begin position="11"/>
        <end position="172"/>
    </location>
</feature>
<dbReference type="Proteomes" id="UP000027931">
    <property type="component" value="Unassembled WGS sequence"/>
</dbReference>
<dbReference type="CDD" id="cd02955">
    <property type="entry name" value="SSP411"/>
    <property type="match status" value="1"/>
</dbReference>
<dbReference type="Gene3D" id="1.50.10.10">
    <property type="match status" value="2"/>
</dbReference>
<dbReference type="PANTHER" id="PTHR42899">
    <property type="entry name" value="SPERMATOGENESIS-ASSOCIATED PROTEIN 20"/>
    <property type="match status" value="1"/>
</dbReference>